<comment type="caution">
    <text evidence="1">The sequence shown here is derived from an EMBL/GenBank/DDBJ whole genome shotgun (WGS) entry which is preliminary data.</text>
</comment>
<dbReference type="OrthoDB" id="8450958at2"/>
<dbReference type="Proteomes" id="UP000094795">
    <property type="component" value="Unassembled WGS sequence"/>
</dbReference>
<protein>
    <recommendedName>
        <fullName evidence="3">Phage head-tail adapter protein</fullName>
    </recommendedName>
</protein>
<dbReference type="EMBL" id="LQZT01000042">
    <property type="protein sequence ID" value="OCW56289.1"/>
    <property type="molecule type" value="Genomic_DNA"/>
</dbReference>
<evidence type="ECO:0008006" key="3">
    <source>
        <dbReference type="Google" id="ProtNLM"/>
    </source>
</evidence>
<gene>
    <name evidence="1" type="ORF">AWJ14_19535</name>
</gene>
<proteinExistence type="predicted"/>
<accession>A0A1C1YRZ2</accession>
<dbReference type="STRING" id="1480615.AWJ14_19535"/>
<dbReference type="GO" id="GO:0019068">
    <property type="term" value="P:virion assembly"/>
    <property type="evidence" value="ECO:0007669"/>
    <property type="project" value="InterPro"/>
</dbReference>
<dbReference type="AlphaFoldDB" id="A0A1C1YRZ2"/>
<name>A0A1C1YRZ2_9HYPH</name>
<reference evidence="1 2" key="1">
    <citation type="submission" date="2015-12" db="EMBL/GenBank/DDBJ databases">
        <authorList>
            <person name="Shamseldin A."/>
            <person name="Moawad H."/>
            <person name="Abd El-Rahim W.M."/>
            <person name="Sadowsky M.J."/>
        </authorList>
    </citation>
    <scope>NUCLEOTIDE SEQUENCE [LARGE SCALE GENOMIC DNA]</scope>
    <source>
        <strain evidence="1 2">JC234</strain>
    </source>
</reference>
<dbReference type="InterPro" id="IPR008018">
    <property type="entry name" value="Phage_tail_attach_FII"/>
</dbReference>
<dbReference type="RefSeq" id="WP_066182199.1">
    <property type="nucleotide sequence ID" value="NZ_LQZT01000042.1"/>
</dbReference>
<evidence type="ECO:0000313" key="1">
    <source>
        <dbReference type="EMBL" id="OCW56289.1"/>
    </source>
</evidence>
<dbReference type="Pfam" id="PF05354">
    <property type="entry name" value="Phage_attach"/>
    <property type="match status" value="1"/>
</dbReference>
<evidence type="ECO:0000313" key="2">
    <source>
        <dbReference type="Proteomes" id="UP000094795"/>
    </source>
</evidence>
<organism evidence="1 2">
    <name type="scientific">Hoeflea olei</name>
    <dbReference type="NCBI Taxonomy" id="1480615"/>
    <lineage>
        <taxon>Bacteria</taxon>
        <taxon>Pseudomonadati</taxon>
        <taxon>Pseudomonadota</taxon>
        <taxon>Alphaproteobacteria</taxon>
        <taxon>Hyphomicrobiales</taxon>
        <taxon>Rhizobiaceae</taxon>
        <taxon>Hoeflea</taxon>
    </lineage>
</organism>
<sequence length="121" mass="13303">MTARVFAPLPRILTRTFRETAPAVWLRHRDDGSTASDELVVRFHQATEEVDADGFVQQSGKPTAVCAKADALRLEPSRASGKAEAIFRNDGRDELIIDGRSYDVESCSHDGYGLLTLKLIG</sequence>
<keyword evidence="2" id="KW-1185">Reference proteome</keyword>